<reference evidence="3" key="2">
    <citation type="submission" date="2011-11" db="EMBL/GenBank/DDBJ databases">
        <authorList>
            <person name="Barker E."/>
        </authorList>
    </citation>
    <scope>NUCLEOTIDE SEQUENCE</scope>
    <source>
        <strain evidence="3">Birmingham 1</strain>
    </source>
</reference>
<dbReference type="CDD" id="cd09110">
    <property type="entry name" value="PLDc_CLS_1"/>
    <property type="match status" value="1"/>
</dbReference>
<feature type="transmembrane region" description="Helical" evidence="1">
    <location>
        <begin position="71"/>
        <end position="95"/>
    </location>
</feature>
<keyword evidence="1" id="KW-0472">Membrane</keyword>
<evidence type="ECO:0000313" key="3">
    <source>
        <dbReference type="EMBL" id="CCE66529.1"/>
    </source>
</evidence>
<reference evidence="3" key="1">
    <citation type="submission" date="2011-11" db="EMBL/GenBank/DDBJ databases">
        <title>Complete genome sequence of Candidatus Mycoplasma haemominutum.</title>
        <authorList>
            <person name="Barker E.N."/>
            <person name="Darby A.C."/>
            <person name="Helps C.R."/>
            <person name="Peters I.R."/>
            <person name="Hughes M.A."/>
            <person name="Radford A.D."/>
            <person name="Novacco M."/>
            <person name="Boretti F."/>
            <person name="Hofmann-Lehmann R."/>
            <person name="Tasker S."/>
        </authorList>
    </citation>
    <scope>NUCLEOTIDE SEQUENCE</scope>
    <source>
        <strain evidence="3">Birmingham 1</strain>
    </source>
</reference>
<dbReference type="PANTHER" id="PTHR21248:SF22">
    <property type="entry name" value="PHOSPHOLIPASE D"/>
    <property type="match status" value="1"/>
</dbReference>
<protein>
    <submittedName>
        <fullName evidence="3">Cardiolipin synthetase</fullName>
        <ecNumber evidence="3">2.7.8.-</ecNumber>
    </submittedName>
</protein>
<dbReference type="HOGENOM" id="CLU_038053_1_2_14"/>
<dbReference type="InterPro" id="IPR001736">
    <property type="entry name" value="PLipase_D/transphosphatidylase"/>
</dbReference>
<dbReference type="InterPro" id="IPR025202">
    <property type="entry name" value="PLD-like_dom"/>
</dbReference>
<dbReference type="SUPFAM" id="SSF56024">
    <property type="entry name" value="Phospholipase D/nuclease"/>
    <property type="match status" value="2"/>
</dbReference>
<dbReference type="SMART" id="SM00155">
    <property type="entry name" value="PLDc"/>
    <property type="match status" value="2"/>
</dbReference>
<evidence type="ECO:0000256" key="1">
    <source>
        <dbReference type="SAM" id="Phobius"/>
    </source>
</evidence>
<sequence>MRELDSANSLRRFRRLGSLLALCFFSLLIAGIPLEGGSRTGLLSTAFVGNYLLTIYVVLRLYSNFKRSHALINFYCCAFLVLPFIFPILYFGIFMDKISNELQKKYREIVKKFKNYEDQIFHETFNSKKNEITLQSDDVSGVIQYNKNYLNRPLSINNSLKIIEKPKDHLNCIANLIKRAKKFIHIEYYIFSEGYVFNYLVKLLAKKIQEGVEVRIIIDGWGNFLKISSHMKTRLNTLGINYKIFNPLLTRKGELWWNFRNHNKIIIVDSEFAFFGSCNISDEYFNITDKFFPTVEMSMFLEGEIVSSFNLLFSFMWNMIRDRDKRTTDPLLHLGYYFPKETKKNGNLPIQLVHSSPLLEGQPIKSNLVQLIYSSKKIIRISTPYFYPPQDVLNALKTVSQSGVKVQIILPKEADLKDKVLRVHRKVLTNFLTENIEIYEFFGFNHEKLTIFDDDIVYFGTYNWDYRSFYLNFESALLIKSKQVGLKSIEIFLSRLEQSHRLDPSEFSYSNKIIPNIFIGISRWCRILS</sequence>
<dbReference type="KEGG" id="mhb:MHM_00110"/>
<feature type="transmembrane region" description="Helical" evidence="1">
    <location>
        <begin position="41"/>
        <end position="59"/>
    </location>
</feature>
<dbReference type="GO" id="GO:0032049">
    <property type="term" value="P:cardiolipin biosynthetic process"/>
    <property type="evidence" value="ECO:0007669"/>
    <property type="project" value="UniProtKB-ARBA"/>
</dbReference>
<gene>
    <name evidence="3" type="primary">cls</name>
    <name evidence="3" type="ORF">MHM_00110</name>
</gene>
<accession>G8C2I1</accession>
<dbReference type="Pfam" id="PF13091">
    <property type="entry name" value="PLDc_2"/>
    <property type="match status" value="2"/>
</dbReference>
<name>G8C2I1_9MOLU</name>
<dbReference type="Gene3D" id="3.30.870.10">
    <property type="entry name" value="Endonuclease Chain A"/>
    <property type="match status" value="2"/>
</dbReference>
<dbReference type="CDD" id="cd09112">
    <property type="entry name" value="PLDc_CLS_2"/>
    <property type="match status" value="1"/>
</dbReference>
<keyword evidence="1" id="KW-0812">Transmembrane</keyword>
<dbReference type="GO" id="GO:0030572">
    <property type="term" value="F:phosphatidyltransferase activity"/>
    <property type="evidence" value="ECO:0007669"/>
    <property type="project" value="UniProtKB-ARBA"/>
</dbReference>
<organism evidence="3">
    <name type="scientific">Candidatus Mycoplasma haematominutum 'Birmingham 1'</name>
    <dbReference type="NCBI Taxonomy" id="1116213"/>
    <lineage>
        <taxon>Bacteria</taxon>
        <taxon>Bacillati</taxon>
        <taxon>Mycoplasmatota</taxon>
        <taxon>Mollicutes</taxon>
        <taxon>Mycoplasmataceae</taxon>
        <taxon>Mycoplasma</taxon>
    </lineage>
</organism>
<feature type="domain" description="PLD phosphodiesterase" evidence="2">
    <location>
        <begin position="441"/>
        <end position="468"/>
    </location>
</feature>
<proteinExistence type="predicted"/>
<dbReference type="PATRIC" id="fig|1116213.3.peg.9"/>
<dbReference type="EC" id="2.7.8.-" evidence="3"/>
<dbReference type="EMBL" id="HE613254">
    <property type="protein sequence ID" value="CCE66529.1"/>
    <property type="molecule type" value="Genomic_DNA"/>
</dbReference>
<evidence type="ECO:0000259" key="2">
    <source>
        <dbReference type="PROSITE" id="PS50035"/>
    </source>
</evidence>
<keyword evidence="3" id="KW-0808">Transferase</keyword>
<keyword evidence="1" id="KW-1133">Transmembrane helix</keyword>
<dbReference type="PANTHER" id="PTHR21248">
    <property type="entry name" value="CARDIOLIPIN SYNTHASE"/>
    <property type="match status" value="1"/>
</dbReference>
<feature type="domain" description="PLD phosphodiesterase" evidence="2">
    <location>
        <begin position="257"/>
        <end position="284"/>
    </location>
</feature>
<dbReference type="AlphaFoldDB" id="G8C2I1"/>
<dbReference type="PROSITE" id="PS50035">
    <property type="entry name" value="PLD"/>
    <property type="match status" value="2"/>
</dbReference>